<proteinExistence type="predicted"/>
<gene>
    <name evidence="1" type="ORF">AVEN_242988_1</name>
</gene>
<protein>
    <submittedName>
        <fullName evidence="1">Uncharacterized protein</fullName>
    </submittedName>
</protein>
<organism evidence="1 2">
    <name type="scientific">Araneus ventricosus</name>
    <name type="common">Orbweaver spider</name>
    <name type="synonym">Epeira ventricosa</name>
    <dbReference type="NCBI Taxonomy" id="182803"/>
    <lineage>
        <taxon>Eukaryota</taxon>
        <taxon>Metazoa</taxon>
        <taxon>Ecdysozoa</taxon>
        <taxon>Arthropoda</taxon>
        <taxon>Chelicerata</taxon>
        <taxon>Arachnida</taxon>
        <taxon>Araneae</taxon>
        <taxon>Araneomorphae</taxon>
        <taxon>Entelegynae</taxon>
        <taxon>Araneoidea</taxon>
        <taxon>Araneidae</taxon>
        <taxon>Araneus</taxon>
    </lineage>
</organism>
<dbReference type="EMBL" id="BGPR01000295">
    <property type="protein sequence ID" value="GBM11104.1"/>
    <property type="molecule type" value="Genomic_DNA"/>
</dbReference>
<comment type="caution">
    <text evidence="1">The sequence shown here is derived from an EMBL/GenBank/DDBJ whole genome shotgun (WGS) entry which is preliminary data.</text>
</comment>
<evidence type="ECO:0000313" key="1">
    <source>
        <dbReference type="EMBL" id="GBM11104.1"/>
    </source>
</evidence>
<keyword evidence="2" id="KW-1185">Reference proteome</keyword>
<sequence>MSISVNSCTRILVGLSAVVAWWQNLGFRTGESEAAASIFLKFLCVCGPDACKSVGGKCPPIDVEECGVEYLERMLPAVVSPCSFEHGLKLRHLF</sequence>
<evidence type="ECO:0000313" key="2">
    <source>
        <dbReference type="Proteomes" id="UP000499080"/>
    </source>
</evidence>
<accession>A0A4Y2D552</accession>
<dbReference type="AlphaFoldDB" id="A0A4Y2D552"/>
<reference evidence="1 2" key="1">
    <citation type="journal article" date="2019" name="Sci. Rep.">
        <title>Orb-weaving spider Araneus ventricosus genome elucidates the spidroin gene catalogue.</title>
        <authorList>
            <person name="Kono N."/>
            <person name="Nakamura H."/>
            <person name="Ohtoshi R."/>
            <person name="Moran D.A.P."/>
            <person name="Shinohara A."/>
            <person name="Yoshida Y."/>
            <person name="Fujiwara M."/>
            <person name="Mori M."/>
            <person name="Tomita M."/>
            <person name="Arakawa K."/>
        </authorList>
    </citation>
    <scope>NUCLEOTIDE SEQUENCE [LARGE SCALE GENOMIC DNA]</scope>
</reference>
<name>A0A4Y2D552_ARAVE</name>
<dbReference type="Proteomes" id="UP000499080">
    <property type="component" value="Unassembled WGS sequence"/>
</dbReference>